<accession>A0A809WXP9</accession>
<proteinExistence type="predicted"/>
<protein>
    <submittedName>
        <fullName evidence="1">Uncharacterized protein</fullName>
    </submittedName>
</protein>
<dbReference type="EMBL" id="AP023091">
    <property type="protein sequence ID" value="BCE19790.1"/>
    <property type="molecule type" value="Genomic_DNA"/>
</dbReference>
<dbReference type="RefSeq" id="WP_038966544.1">
    <property type="nucleotide sequence ID" value="NZ_AJQI01000256.1"/>
</dbReference>
<name>A0A809WXP9_9BRAD</name>
<reference evidence="1" key="1">
    <citation type="submission" date="2020-05" db="EMBL/GenBank/DDBJ databases">
        <title>Complete genome sequence of Bradyrhizobium diazoefficiens XF1 isolated from soybean nodule.</title>
        <authorList>
            <person name="Noda R."/>
            <person name="Kakizaki K."/>
            <person name="Minamisawa K."/>
        </authorList>
    </citation>
    <scope>NUCLEOTIDE SEQUENCE</scope>
    <source>
        <strain evidence="1">XF1</strain>
    </source>
</reference>
<gene>
    <name evidence="1" type="ORF">XF1B_24710</name>
</gene>
<evidence type="ECO:0000313" key="1">
    <source>
        <dbReference type="EMBL" id="BCE19790.1"/>
    </source>
</evidence>
<sequence>MATPRTRDAILSAYFGSMAASIWKLLPSIDVEASRQNYTFMDMDVFNDLIRQNPERAQAIYWREMTLRIHLACCASLLRHADWLDTLLLAIEHENFFGTLAACRGLLESAADTFYSLGAVPKTLAPNLALIRARIKEKPTDTIFLSKELEDALIHFSHGRKLRRNEAAEPVHAAKQMREYLDSLKRGGVSDVHDYYSELCSIAHPSAETVMLWFEAEKDGDQVVWRRSSDKHSARIDRFLLGWRETNELVVTAGFMPALMSLRILHKLDFLPKIPSLRLLPLEKMPAWKELERHLRR</sequence>
<dbReference type="AlphaFoldDB" id="A0A809WXP9"/>
<organism evidence="1">
    <name type="scientific">Bradyrhizobium diazoefficiens</name>
    <dbReference type="NCBI Taxonomy" id="1355477"/>
    <lineage>
        <taxon>Bacteria</taxon>
        <taxon>Pseudomonadati</taxon>
        <taxon>Pseudomonadota</taxon>
        <taxon>Alphaproteobacteria</taxon>
        <taxon>Hyphomicrobiales</taxon>
        <taxon>Nitrobacteraceae</taxon>
        <taxon>Bradyrhizobium</taxon>
    </lineage>
</organism>